<dbReference type="InterPro" id="IPR036942">
    <property type="entry name" value="Beta-barrel_TonB_sf"/>
</dbReference>
<dbReference type="PROSITE" id="PS52016">
    <property type="entry name" value="TONB_DEPENDENT_REC_3"/>
    <property type="match status" value="1"/>
</dbReference>
<gene>
    <name evidence="12" type="primary">susC_6</name>
    <name evidence="12" type="ORF">NBC122_01619</name>
</gene>
<dbReference type="Proteomes" id="UP000294419">
    <property type="component" value="Chromosome"/>
</dbReference>
<dbReference type="AlphaFoldDB" id="A0A4V1AL40"/>
<evidence type="ECO:0000256" key="8">
    <source>
        <dbReference type="PROSITE-ProRule" id="PRU01360"/>
    </source>
</evidence>
<dbReference type="Pfam" id="PF00593">
    <property type="entry name" value="TonB_dep_Rec_b-barrel"/>
    <property type="match status" value="1"/>
</dbReference>
<evidence type="ECO:0000256" key="1">
    <source>
        <dbReference type="ARBA" id="ARBA00004571"/>
    </source>
</evidence>
<proteinExistence type="inferred from homology"/>
<keyword evidence="3 8" id="KW-1134">Transmembrane beta strand</keyword>
<dbReference type="Gene3D" id="2.170.130.10">
    <property type="entry name" value="TonB-dependent receptor, plug domain"/>
    <property type="match status" value="1"/>
</dbReference>
<dbReference type="EMBL" id="CP037954">
    <property type="protein sequence ID" value="QBO58434.1"/>
    <property type="molecule type" value="Genomic_DNA"/>
</dbReference>
<dbReference type="InterPro" id="IPR000531">
    <property type="entry name" value="Beta-barrel_TonB"/>
</dbReference>
<dbReference type="InterPro" id="IPR039426">
    <property type="entry name" value="TonB-dep_rcpt-like"/>
</dbReference>
<dbReference type="SUPFAM" id="SSF56935">
    <property type="entry name" value="Porins"/>
    <property type="match status" value="1"/>
</dbReference>
<evidence type="ECO:0000313" key="12">
    <source>
        <dbReference type="EMBL" id="QBO58434.1"/>
    </source>
</evidence>
<dbReference type="Gene3D" id="2.40.170.20">
    <property type="entry name" value="TonB-dependent receptor, beta-barrel domain"/>
    <property type="match status" value="1"/>
</dbReference>
<evidence type="ECO:0000256" key="6">
    <source>
        <dbReference type="ARBA" id="ARBA00023136"/>
    </source>
</evidence>
<dbReference type="GO" id="GO:0009279">
    <property type="term" value="C:cell outer membrane"/>
    <property type="evidence" value="ECO:0007669"/>
    <property type="project" value="UniProtKB-SubCell"/>
</dbReference>
<sequence>MNNKIPVAVVFLFVGTLISAQSKNSDTILKEQKIDEIIMVGYGTQKKSHLTGSISKVENKTLDQIAVSRVDDALVGQVSGVNVQSTEGEAGSAPTIRIRGTGSISGSSDPLIVVDGLVVDNDYLGSLDMNNVASFEVLKDAASAAIYGSRGGNGVIMITTKQGKSGKTKFSYNTFTGVKKAFHSDAYTFSTAETAAREMAETGKISDRTKYMLLLNTNTNWQDVVFDGGTIENHSISAKGGNQDTKFNFSLGYLHDEGVLITDDYKKYNFTAKVDTKVGKKIKMGFNFSPSYTNRRRFDGSVYDALRQAPWLPVYIDADNIQFVNRLRDNGRYANVKIGDYAWERMFDNYSLVTGMPVATGGTSISDTSNNNPVAKILEKNRTEKKFKVYGSMYGQYDITKNLNFRTVFSADFQNTAARRYQGILSGNIGPSDAQLDLGSENRIHLANDNYLSYSKDFGKSDLSAVLGVSAESWDTVGDETSAAGYTSDILQTLDAGTVFLGKRSYSYKQTLFSYFARVNYGYDNKYLASFSVRRDGSSIFGLDQKYGYFPAGSLGWVLSKEDFLSGNSVLNNLKLRVSYGFTGNKDLKIGGNNGYLTENYPSLSLLSTSSSVVNNTVVNAYNPINIANPFLQWERNAEVNLGFDYGLFRNIISGSVDFYRRDSDQLLLNNPVSGTTGFSNALANLGKVRNSGVELEIRTKNITKQDFRWTSTILASQNINELLNFGDSNGLIQSVDDKRASEWINLIGNPISSFYGWVVDREIPKEYITNPYFPVGGQAQDVYVKDLNGDGLIDDEDKTILGNPYPKLVWSFTNDFEIGNFNVSFMFQGSQGGQVRNIADQYLFNHFNSAQDYIIATTPDQGFIKEKIFTNAIIQDASYISWRNLNIGYNLSKTTLAKLGVINSAKIYATAQNLLYIKAKGYTGFNPESIDNTSATTYGYQRGGSPAFRTVSLGLNLEF</sequence>
<keyword evidence="6 8" id="KW-0472">Membrane</keyword>
<dbReference type="InterPro" id="IPR023997">
    <property type="entry name" value="TonB-dep_OMP_SusC/RagA_CS"/>
</dbReference>
<dbReference type="KEGG" id="csal:NBC122_01619"/>
<keyword evidence="13" id="KW-1185">Reference proteome</keyword>
<accession>A0A4V1AL40</accession>
<dbReference type="InterPro" id="IPR037066">
    <property type="entry name" value="Plug_dom_sf"/>
</dbReference>
<comment type="similarity">
    <text evidence="8 9">Belongs to the TonB-dependent receptor family.</text>
</comment>
<keyword evidence="4 8" id="KW-0812">Transmembrane</keyword>
<keyword evidence="12" id="KW-0675">Receptor</keyword>
<reference evidence="12 13" key="1">
    <citation type="submission" date="2019-03" db="EMBL/GenBank/DDBJ databases">
        <authorList>
            <person name="Kim H."/>
            <person name="Yu S.-M."/>
        </authorList>
    </citation>
    <scope>NUCLEOTIDE SEQUENCE [LARGE SCALE GENOMIC DNA]</scope>
    <source>
        <strain evidence="12 13">NBC122</strain>
    </source>
</reference>
<evidence type="ECO:0000259" key="11">
    <source>
        <dbReference type="Pfam" id="PF07715"/>
    </source>
</evidence>
<evidence type="ECO:0000256" key="4">
    <source>
        <dbReference type="ARBA" id="ARBA00022692"/>
    </source>
</evidence>
<dbReference type="InterPro" id="IPR023996">
    <property type="entry name" value="TonB-dep_OMP_SusC/RagA"/>
</dbReference>
<dbReference type="Pfam" id="PF07715">
    <property type="entry name" value="Plug"/>
    <property type="match status" value="1"/>
</dbReference>
<evidence type="ECO:0000259" key="10">
    <source>
        <dbReference type="Pfam" id="PF00593"/>
    </source>
</evidence>
<feature type="domain" description="TonB-dependent receptor plug" evidence="11">
    <location>
        <begin position="47"/>
        <end position="155"/>
    </location>
</feature>
<organism evidence="12 13">
    <name type="scientific">Chryseobacterium salivictor</name>
    <dbReference type="NCBI Taxonomy" id="2547600"/>
    <lineage>
        <taxon>Bacteria</taxon>
        <taxon>Pseudomonadati</taxon>
        <taxon>Bacteroidota</taxon>
        <taxon>Flavobacteriia</taxon>
        <taxon>Flavobacteriales</taxon>
        <taxon>Weeksellaceae</taxon>
        <taxon>Chryseobacterium group</taxon>
        <taxon>Chryseobacterium</taxon>
    </lineage>
</organism>
<dbReference type="RefSeq" id="WP_133439864.1">
    <property type="nucleotide sequence ID" value="NZ_CP037954.1"/>
</dbReference>
<comment type="subcellular location">
    <subcellularLocation>
        <location evidence="1 8">Cell outer membrane</location>
        <topology evidence="1 8">Multi-pass membrane protein</topology>
    </subcellularLocation>
</comment>
<evidence type="ECO:0000256" key="5">
    <source>
        <dbReference type="ARBA" id="ARBA00023077"/>
    </source>
</evidence>
<dbReference type="InterPro" id="IPR012910">
    <property type="entry name" value="Plug_dom"/>
</dbReference>
<evidence type="ECO:0000256" key="7">
    <source>
        <dbReference type="ARBA" id="ARBA00023237"/>
    </source>
</evidence>
<evidence type="ECO:0000256" key="2">
    <source>
        <dbReference type="ARBA" id="ARBA00022448"/>
    </source>
</evidence>
<keyword evidence="7 8" id="KW-0998">Cell outer membrane</keyword>
<protein>
    <submittedName>
        <fullName evidence="12">TonB-dependent receptor SusC</fullName>
    </submittedName>
</protein>
<dbReference type="NCBIfam" id="TIGR04056">
    <property type="entry name" value="OMP_RagA_SusC"/>
    <property type="match status" value="1"/>
</dbReference>
<keyword evidence="5 9" id="KW-0798">TonB box</keyword>
<feature type="domain" description="TonB-dependent receptor-like beta-barrel" evidence="10">
    <location>
        <begin position="377"/>
        <end position="904"/>
    </location>
</feature>
<evidence type="ECO:0000256" key="9">
    <source>
        <dbReference type="RuleBase" id="RU003357"/>
    </source>
</evidence>
<name>A0A4V1AL40_9FLAO</name>
<keyword evidence="2 8" id="KW-0813">Transport</keyword>
<dbReference type="NCBIfam" id="TIGR04057">
    <property type="entry name" value="SusC_RagA_signa"/>
    <property type="match status" value="1"/>
</dbReference>
<evidence type="ECO:0000256" key="3">
    <source>
        <dbReference type="ARBA" id="ARBA00022452"/>
    </source>
</evidence>
<evidence type="ECO:0000313" key="13">
    <source>
        <dbReference type="Proteomes" id="UP000294419"/>
    </source>
</evidence>
<dbReference type="OrthoDB" id="9768177at2"/>